<evidence type="ECO:0000313" key="5">
    <source>
        <dbReference type="EMBL" id="MDL0117873.1"/>
    </source>
</evidence>
<reference evidence="5" key="2">
    <citation type="journal article" date="2023" name="Vet. Microbiol.">
        <title>Emergence of livestock-associated Mammaliicoccus sciuri ST71 co-harbouring mecA and mecC genes in Brazil.</title>
        <authorList>
            <person name="de Moura G.S."/>
            <person name="de Carvalho E."/>
            <person name="Ramos Sanchez E.M."/>
            <person name="Sellera F.P."/>
            <person name="Marques M.F.S."/>
            <person name="Heinemann M.B."/>
            <person name="De Vliegher S."/>
            <person name="Souza F.N."/>
            <person name="Mota R.A."/>
        </authorList>
    </citation>
    <scope>NUCLEOTIDE SEQUENCE</scope>
    <source>
        <strain evidence="5">BR656</strain>
    </source>
</reference>
<comment type="caution">
    <text evidence="5">The sequence shown here is derived from an EMBL/GenBank/DDBJ whole genome shotgun (WGS) entry which is preliminary data.</text>
</comment>
<protein>
    <submittedName>
        <fullName evidence="5">ATP-binding cassette domain-containing protein</fullName>
    </submittedName>
</protein>
<dbReference type="InterPro" id="IPR027417">
    <property type="entry name" value="P-loop_NTPase"/>
</dbReference>
<keyword evidence="2" id="KW-0547">Nucleotide-binding</keyword>
<dbReference type="PROSITE" id="PS50893">
    <property type="entry name" value="ABC_TRANSPORTER_2"/>
    <property type="match status" value="1"/>
</dbReference>
<dbReference type="GO" id="GO:0005524">
    <property type="term" value="F:ATP binding"/>
    <property type="evidence" value="ECO:0007669"/>
    <property type="project" value="UniProtKB-KW"/>
</dbReference>
<proteinExistence type="predicted"/>
<dbReference type="PANTHER" id="PTHR43423:SF1">
    <property type="entry name" value="ABC TRANSPORTER I FAMILY MEMBER 17"/>
    <property type="match status" value="1"/>
</dbReference>
<accession>A0ABT7I1R8</accession>
<organism evidence="5 6">
    <name type="scientific">Mammaliicoccus sciuri</name>
    <name type="common">Staphylococcus sciuri</name>
    <dbReference type="NCBI Taxonomy" id="1296"/>
    <lineage>
        <taxon>Bacteria</taxon>
        <taxon>Bacillati</taxon>
        <taxon>Bacillota</taxon>
        <taxon>Bacilli</taxon>
        <taxon>Bacillales</taxon>
        <taxon>Staphylococcaceae</taxon>
        <taxon>Mammaliicoccus</taxon>
    </lineage>
</organism>
<reference evidence="5" key="1">
    <citation type="submission" date="2022-09" db="EMBL/GenBank/DDBJ databases">
        <authorList>
            <person name="De Moura G.S."/>
            <person name="Carvalho E."/>
            <person name="Ramos Sanchez E.M."/>
            <person name="Sellera F.P."/>
            <person name="Marques M.F.S."/>
            <person name="Heinemann M.B."/>
            <person name="De Vliegher S."/>
            <person name="Souza F.N."/>
            <person name="Mota R.A."/>
        </authorList>
    </citation>
    <scope>NUCLEOTIDE SEQUENCE</scope>
    <source>
        <strain evidence="5">BR656</strain>
    </source>
</reference>
<evidence type="ECO:0000256" key="3">
    <source>
        <dbReference type="ARBA" id="ARBA00022840"/>
    </source>
</evidence>
<dbReference type="PROSITE" id="PS00211">
    <property type="entry name" value="ABC_TRANSPORTER_1"/>
    <property type="match status" value="1"/>
</dbReference>
<dbReference type="PANTHER" id="PTHR43423">
    <property type="entry name" value="ABC TRANSPORTER I FAMILY MEMBER 17"/>
    <property type="match status" value="1"/>
</dbReference>
<keyword evidence="1" id="KW-0813">Transport</keyword>
<dbReference type="InterPro" id="IPR017871">
    <property type="entry name" value="ABC_transporter-like_CS"/>
</dbReference>
<keyword evidence="6" id="KW-1185">Reference proteome</keyword>
<dbReference type="SMART" id="SM00382">
    <property type="entry name" value="AAA"/>
    <property type="match status" value="1"/>
</dbReference>
<keyword evidence="3 5" id="KW-0067">ATP-binding</keyword>
<name>A0ABT7I1R8_MAMSC</name>
<evidence type="ECO:0000256" key="1">
    <source>
        <dbReference type="ARBA" id="ARBA00022448"/>
    </source>
</evidence>
<dbReference type="Proteomes" id="UP001176210">
    <property type="component" value="Unassembled WGS sequence"/>
</dbReference>
<dbReference type="Pfam" id="PF00005">
    <property type="entry name" value="ABC_tran"/>
    <property type="match status" value="1"/>
</dbReference>
<evidence type="ECO:0000256" key="2">
    <source>
        <dbReference type="ARBA" id="ARBA00022741"/>
    </source>
</evidence>
<dbReference type="Gene3D" id="3.40.50.300">
    <property type="entry name" value="P-loop containing nucleotide triphosphate hydrolases"/>
    <property type="match status" value="1"/>
</dbReference>
<gene>
    <name evidence="5" type="ORF">OWO77_12955</name>
</gene>
<dbReference type="InterPro" id="IPR003439">
    <property type="entry name" value="ABC_transporter-like_ATP-bd"/>
</dbReference>
<evidence type="ECO:0000259" key="4">
    <source>
        <dbReference type="PROSITE" id="PS50893"/>
    </source>
</evidence>
<dbReference type="InterPro" id="IPR003593">
    <property type="entry name" value="AAA+_ATPase"/>
</dbReference>
<dbReference type="SUPFAM" id="SSF52540">
    <property type="entry name" value="P-loop containing nucleoside triphosphate hydrolases"/>
    <property type="match status" value="1"/>
</dbReference>
<evidence type="ECO:0000313" key="6">
    <source>
        <dbReference type="Proteomes" id="UP001176210"/>
    </source>
</evidence>
<sequence>MEMIYLESSVAVQFKNVEYEIERSLILKGVTGDIYKGKLTSIIGPSGAGKSTLLSLINLLKSSTSGEIFIDQQSIETYNPMELRRKVQLVSQEATMIKGTVKDNLELPLILQNKKMTDEEAKYYLKIVDLPETFLNKNSKELSGGEKQKLSLARSLVNKPKVILLDEVTSALDRNSKRAIEQLLQKIIKEHEVTMIWITHDINQAFRMSDYIWVMINGEVAQADTAENVKNSEQPNVRSFIGEKLI</sequence>
<dbReference type="EMBL" id="JAPNQM010000009">
    <property type="protein sequence ID" value="MDL0117873.1"/>
    <property type="molecule type" value="Genomic_DNA"/>
</dbReference>
<feature type="domain" description="ABC transporter" evidence="4">
    <location>
        <begin position="12"/>
        <end position="242"/>
    </location>
</feature>